<dbReference type="GO" id="GO:0003735">
    <property type="term" value="F:structural constituent of ribosome"/>
    <property type="evidence" value="ECO:0007669"/>
    <property type="project" value="InterPro"/>
</dbReference>
<dbReference type="InterPro" id="IPR036394">
    <property type="entry name" value="Ribosomal_uL22_sf"/>
</dbReference>
<accession>A0A974WLC7</accession>
<keyword evidence="3 5" id="KW-0687">Ribonucleoprotein</keyword>
<keyword evidence="6" id="KW-0699">rRNA-binding</keyword>
<gene>
    <name evidence="8" type="ORF">CU086_00285</name>
</gene>
<evidence type="ECO:0000256" key="3">
    <source>
        <dbReference type="ARBA" id="ARBA00023274"/>
    </source>
</evidence>
<evidence type="ECO:0000256" key="5">
    <source>
        <dbReference type="RuleBase" id="RU004005"/>
    </source>
</evidence>
<comment type="similarity">
    <text evidence="1 5">Belongs to the universal ribosomal protein uL22 family.</text>
</comment>
<evidence type="ECO:0000256" key="7">
    <source>
        <dbReference type="SAM" id="Phobius"/>
    </source>
</evidence>
<feature type="transmembrane region" description="Helical" evidence="7">
    <location>
        <begin position="20"/>
        <end position="42"/>
    </location>
</feature>
<protein>
    <recommendedName>
        <fullName evidence="4">50S ribosomal protein L22</fullName>
    </recommendedName>
</protein>
<keyword evidence="7" id="KW-0472">Membrane</keyword>
<proteinExistence type="inferred from homology"/>
<dbReference type="Gene3D" id="3.90.470.10">
    <property type="entry name" value="Ribosomal protein L22/L17"/>
    <property type="match status" value="1"/>
</dbReference>
<comment type="subunit">
    <text evidence="6">Part of the 50S ribosomal subunit.</text>
</comment>
<evidence type="ECO:0000313" key="9">
    <source>
        <dbReference type="Proteomes" id="UP000663075"/>
    </source>
</evidence>
<name>A0A974WLC7_9PROT</name>
<evidence type="ECO:0000256" key="1">
    <source>
        <dbReference type="ARBA" id="ARBA00009451"/>
    </source>
</evidence>
<dbReference type="GO" id="GO:0019843">
    <property type="term" value="F:rRNA binding"/>
    <property type="evidence" value="ECO:0007669"/>
    <property type="project" value="UniProtKB-KW"/>
</dbReference>
<dbReference type="AlphaFoldDB" id="A0A974WLC7"/>
<evidence type="ECO:0000313" key="8">
    <source>
        <dbReference type="EMBL" id="QSF25275.1"/>
    </source>
</evidence>
<dbReference type="InterPro" id="IPR018260">
    <property type="entry name" value="Ribosomal_uL22_CS"/>
</dbReference>
<sequence>MFFYYSFKNINVSLKKIKNFSYIILKFSNYLFEILFYLNFYFNKSSFILKKIFFYVLNDLKNKKKFFLNYYIDSLIFSKGNLYKRFNYRAKGKTDIILKKFCNIFLIIKI</sequence>
<dbReference type="GO" id="GO:1990904">
    <property type="term" value="C:ribonucleoprotein complex"/>
    <property type="evidence" value="ECO:0007669"/>
    <property type="project" value="UniProtKB-KW"/>
</dbReference>
<keyword evidence="6" id="KW-0694">RNA-binding</keyword>
<dbReference type="GO" id="GO:0006412">
    <property type="term" value="P:translation"/>
    <property type="evidence" value="ECO:0007669"/>
    <property type="project" value="InterPro"/>
</dbReference>
<evidence type="ECO:0000256" key="6">
    <source>
        <dbReference type="RuleBase" id="RU004006"/>
    </source>
</evidence>
<dbReference type="Proteomes" id="UP000663075">
    <property type="component" value="Chromosome"/>
</dbReference>
<dbReference type="InterPro" id="IPR001063">
    <property type="entry name" value="Ribosomal_uL22"/>
</dbReference>
<dbReference type="GO" id="GO:0005840">
    <property type="term" value="C:ribosome"/>
    <property type="evidence" value="ECO:0007669"/>
    <property type="project" value="UniProtKB-KW"/>
</dbReference>
<keyword evidence="9" id="KW-1185">Reference proteome</keyword>
<dbReference type="PROSITE" id="PS00464">
    <property type="entry name" value="RIBOSOMAL_L22"/>
    <property type="match status" value="1"/>
</dbReference>
<dbReference type="SUPFAM" id="SSF54843">
    <property type="entry name" value="Ribosomal protein L22"/>
    <property type="match status" value="1"/>
</dbReference>
<dbReference type="Pfam" id="PF00237">
    <property type="entry name" value="Ribosomal_L22"/>
    <property type="match status" value="1"/>
</dbReference>
<keyword evidence="2 5" id="KW-0689">Ribosomal protein</keyword>
<organism evidence="8 9">
    <name type="scientific">Candidatus Nasuia deltocephalincola</name>
    <dbReference type="NCBI Taxonomy" id="1160784"/>
    <lineage>
        <taxon>Bacteria</taxon>
        <taxon>Pseudomonadati</taxon>
        <taxon>Pseudomonadota</taxon>
        <taxon>Betaproteobacteria</taxon>
        <taxon>Candidatus Nasuia</taxon>
    </lineage>
</organism>
<keyword evidence="7" id="KW-1133">Transmembrane helix</keyword>
<keyword evidence="7" id="KW-0812">Transmembrane</keyword>
<evidence type="ECO:0000256" key="4">
    <source>
        <dbReference type="ARBA" id="ARBA00035480"/>
    </source>
</evidence>
<reference evidence="8" key="1">
    <citation type="submission" date="2017-11" db="EMBL/GenBank/DDBJ databases">
        <authorList>
            <person name="Jian Z."/>
        </authorList>
    </citation>
    <scope>NUCLEOTIDE SEQUENCE</scope>
    <source>
        <strain evidence="8">YC</strain>
    </source>
</reference>
<dbReference type="EMBL" id="CP024850">
    <property type="protein sequence ID" value="QSF25275.1"/>
    <property type="molecule type" value="Genomic_DNA"/>
</dbReference>
<evidence type="ECO:0000256" key="2">
    <source>
        <dbReference type="ARBA" id="ARBA00022980"/>
    </source>
</evidence>